<dbReference type="InterPro" id="IPR015216">
    <property type="entry name" value="SANTA"/>
</dbReference>
<dbReference type="EMBL" id="GBRH01177343">
    <property type="protein sequence ID" value="JAE20553.1"/>
    <property type="molecule type" value="Transcribed_RNA"/>
</dbReference>
<organism evidence="3">
    <name type="scientific">Arundo donax</name>
    <name type="common">Giant reed</name>
    <name type="synonym">Donax arundinaceus</name>
    <dbReference type="NCBI Taxonomy" id="35708"/>
    <lineage>
        <taxon>Eukaryota</taxon>
        <taxon>Viridiplantae</taxon>
        <taxon>Streptophyta</taxon>
        <taxon>Embryophyta</taxon>
        <taxon>Tracheophyta</taxon>
        <taxon>Spermatophyta</taxon>
        <taxon>Magnoliopsida</taxon>
        <taxon>Liliopsida</taxon>
        <taxon>Poales</taxon>
        <taxon>Poaceae</taxon>
        <taxon>PACMAD clade</taxon>
        <taxon>Arundinoideae</taxon>
        <taxon>Arundineae</taxon>
        <taxon>Arundo</taxon>
    </lineage>
</organism>
<dbReference type="PANTHER" id="PTHR35311:SF10">
    <property type="entry name" value="OS04G0347900 PROTEIN"/>
    <property type="match status" value="1"/>
</dbReference>
<name>A0A0A9GIP9_ARUDO</name>
<feature type="region of interest" description="Disordered" evidence="1">
    <location>
        <begin position="276"/>
        <end position="299"/>
    </location>
</feature>
<evidence type="ECO:0000313" key="3">
    <source>
        <dbReference type="EMBL" id="JAE20553.1"/>
    </source>
</evidence>
<feature type="domain" description="SANTA" evidence="2">
    <location>
        <begin position="38"/>
        <end position="126"/>
    </location>
</feature>
<protein>
    <recommendedName>
        <fullName evidence="2">SANTA domain-containing protein</fullName>
    </recommendedName>
</protein>
<proteinExistence type="predicted"/>
<reference evidence="3" key="1">
    <citation type="submission" date="2014-09" db="EMBL/GenBank/DDBJ databases">
        <authorList>
            <person name="Magalhaes I.L.F."/>
            <person name="Oliveira U."/>
            <person name="Santos F.R."/>
            <person name="Vidigal T.H.D.A."/>
            <person name="Brescovit A.D."/>
            <person name="Santos A.J."/>
        </authorList>
    </citation>
    <scope>NUCLEOTIDE SEQUENCE</scope>
    <source>
        <tissue evidence="3">Shoot tissue taken approximately 20 cm above the soil surface</tissue>
    </source>
</reference>
<reference evidence="3" key="2">
    <citation type="journal article" date="2015" name="Data Brief">
        <title>Shoot transcriptome of the giant reed, Arundo donax.</title>
        <authorList>
            <person name="Barrero R.A."/>
            <person name="Guerrero F.D."/>
            <person name="Moolhuijzen P."/>
            <person name="Goolsby J.A."/>
            <person name="Tidwell J."/>
            <person name="Bellgard S.E."/>
            <person name="Bellgard M.I."/>
        </authorList>
    </citation>
    <scope>NUCLEOTIDE SEQUENCE</scope>
    <source>
        <tissue evidence="3">Shoot tissue taken approximately 20 cm above the soil surface</tissue>
    </source>
</reference>
<dbReference type="InterPro" id="IPR053090">
    <property type="entry name" value="Centromere_KNL-2_homolog"/>
</dbReference>
<evidence type="ECO:0000256" key="1">
    <source>
        <dbReference type="SAM" id="MobiDB-lite"/>
    </source>
</evidence>
<feature type="compositionally biased region" description="Basic and acidic residues" evidence="1">
    <location>
        <begin position="278"/>
        <end position="293"/>
    </location>
</feature>
<dbReference type="AlphaFoldDB" id="A0A0A9GIP9"/>
<dbReference type="Pfam" id="PF09133">
    <property type="entry name" value="SANTA"/>
    <property type="match status" value="1"/>
</dbReference>
<accession>A0A0A9GIP9</accession>
<dbReference type="PANTHER" id="PTHR35311">
    <property type="entry name" value="KINETOCHORE-ASSOCIATED PROTEIN KNL-2 HOMOLOG"/>
    <property type="match status" value="1"/>
</dbReference>
<evidence type="ECO:0000259" key="2">
    <source>
        <dbReference type="Pfam" id="PF09133"/>
    </source>
</evidence>
<sequence length="447" mass="49067">MPPPLPPPRPLLSPSFSRSAFPAAAAANDAAVSEHPCVTLLEWWLERVEGDDRKIAVGGVYLRNQTLERFDPAPIAKRHEACVLETEGGIVVFIDGSLGIDQTLGNDFPIQACEAFMVGFPHWWESFYELYPKTLSSHTTSQPSSCNPGNSQDDSTRFYLKKFQEGKLFHLLGSSLIGNPLRNATSYSGNDADVFPDSSLLSNGTPRFEEYTYDDDIPTTEKAAALNDESERYAAVCNEVDNMEMDLIAGSTSRERGHGGIDTNVSLTPTVECTNDEGNERADNIPHKSEGRQKTPAASMNCRGCWKKPQCISLNEKAVLDKDMPTSAYSDVQSPEKPVGPLKEQRSVHEKLQSAIISPSTIIPASYAHPSSLTRGRTMSLSMSIPESLKLRKTRSGRVVVPKLDAGCQRIVYEFDGSISCLVGPDSPSLPKGNKLKTYVRRKKMAH</sequence>
<feature type="region of interest" description="Disordered" evidence="1">
    <location>
        <begin position="252"/>
        <end position="271"/>
    </location>
</feature>